<dbReference type="Pfam" id="PF12833">
    <property type="entry name" value="HTH_18"/>
    <property type="match status" value="1"/>
</dbReference>
<dbReference type="InterPro" id="IPR020449">
    <property type="entry name" value="Tscrpt_reg_AraC-type_HTH"/>
</dbReference>
<keyword evidence="4" id="KW-0597">Phosphoprotein</keyword>
<name>A0ABR5AIE3_9BACL</name>
<keyword evidence="1" id="KW-0805">Transcription regulation</keyword>
<dbReference type="PANTHER" id="PTHR43280">
    <property type="entry name" value="ARAC-FAMILY TRANSCRIPTIONAL REGULATOR"/>
    <property type="match status" value="1"/>
</dbReference>
<evidence type="ECO:0000256" key="4">
    <source>
        <dbReference type="PROSITE-ProRule" id="PRU00169"/>
    </source>
</evidence>
<dbReference type="PROSITE" id="PS01124">
    <property type="entry name" value="HTH_ARAC_FAMILY_2"/>
    <property type="match status" value="1"/>
</dbReference>
<evidence type="ECO:0000256" key="2">
    <source>
        <dbReference type="ARBA" id="ARBA00023125"/>
    </source>
</evidence>
<evidence type="ECO:0000256" key="3">
    <source>
        <dbReference type="ARBA" id="ARBA00023163"/>
    </source>
</evidence>
<evidence type="ECO:0000256" key="1">
    <source>
        <dbReference type="ARBA" id="ARBA00023015"/>
    </source>
</evidence>
<keyword evidence="2" id="KW-0238">DNA-binding</keyword>
<evidence type="ECO:0008006" key="9">
    <source>
        <dbReference type="Google" id="ProtNLM"/>
    </source>
</evidence>
<keyword evidence="3" id="KW-0804">Transcription</keyword>
<accession>A0ABR5AIE3</accession>
<organism evidence="7 8">
    <name type="scientific">Gordoniibacillus kamchatkensis</name>
    <dbReference type="NCBI Taxonomy" id="1590651"/>
    <lineage>
        <taxon>Bacteria</taxon>
        <taxon>Bacillati</taxon>
        <taxon>Bacillota</taxon>
        <taxon>Bacilli</taxon>
        <taxon>Bacillales</taxon>
        <taxon>Paenibacillaceae</taxon>
        <taxon>Gordoniibacillus</taxon>
    </lineage>
</organism>
<dbReference type="PROSITE" id="PS50110">
    <property type="entry name" value="RESPONSE_REGULATORY"/>
    <property type="match status" value="1"/>
</dbReference>
<comment type="caution">
    <text evidence="7">The sequence shown here is derived from an EMBL/GenBank/DDBJ whole genome shotgun (WGS) entry which is preliminary data.</text>
</comment>
<dbReference type="EMBL" id="JXAK01000017">
    <property type="protein sequence ID" value="KIL40731.1"/>
    <property type="molecule type" value="Genomic_DNA"/>
</dbReference>
<protein>
    <recommendedName>
        <fullName evidence="9">DNA-binding response regulator</fullName>
    </recommendedName>
</protein>
<dbReference type="Gene3D" id="3.40.50.2300">
    <property type="match status" value="1"/>
</dbReference>
<dbReference type="Proteomes" id="UP000031967">
    <property type="component" value="Unassembled WGS sequence"/>
</dbReference>
<dbReference type="Pfam" id="PF00072">
    <property type="entry name" value="Response_reg"/>
    <property type="match status" value="1"/>
</dbReference>
<dbReference type="SUPFAM" id="SSF52172">
    <property type="entry name" value="CheY-like"/>
    <property type="match status" value="1"/>
</dbReference>
<evidence type="ECO:0000259" key="5">
    <source>
        <dbReference type="PROSITE" id="PS01124"/>
    </source>
</evidence>
<reference evidence="7 8" key="1">
    <citation type="submission" date="2014-12" db="EMBL/GenBank/DDBJ databases">
        <title>Draft genome sequence of Paenibacillus kamchatkensis strain B-2647.</title>
        <authorList>
            <person name="Karlyshev A.V."/>
            <person name="Kudryashova E.B."/>
        </authorList>
    </citation>
    <scope>NUCLEOTIDE SEQUENCE [LARGE SCALE GENOMIC DNA]</scope>
    <source>
        <strain evidence="7 8">VKM B-2647</strain>
    </source>
</reference>
<sequence length="561" mass="64052">MSSMYRLLIVDNERLIVENLVDLFVKAEELQLEVYGAYSAQEALELMDQTQIDIVLSDIRMPVMGGLELQREIIARWPKCKVIFLSGYDDFEYAQQALRNNSVDYLLKTEGEQTVLLAVKKAAAQLKEALEADRLIERARVQLEAAKPVLRREYVWSLLQGDSALLKKARQAFQELELPLSSQERVLLAVGRVDDWRDDYSDADRELMLYAIQNIAEEYVSAFAHSFSLVFDKNKIVWMLQPLKTQGGPAPSRTAPWAKTAEFLQGAAERIRLSCKELLGLKLSFTLAGDAKDWAAAAEQFEKLKLMLNCGLGLGQETVLVDKGLPEQAVPQGYKHEVRTELRRFESLAALLENGQRYHFFNEYSRLISLVGEGPAQDGHLKMEIAVTLASIFLAYINRWGLQTEIGDRHDLSRLIRFDRHASWKETVDYYARLAESLFDIKWNGRIHQENDVVRHIQRYVEQNLAGDVSLTRIGEVVGLNPYYLSRLYKQLTSEGLSEYVTNVRLTKAKELLAQNVLKISDVSRSVGFASEQSFYRFFKKATGQTPQEYRESAENVKKSE</sequence>
<dbReference type="InterPro" id="IPR001789">
    <property type="entry name" value="Sig_transdc_resp-reg_receiver"/>
</dbReference>
<feature type="domain" description="HTH araC/xylS-type" evidence="5">
    <location>
        <begin position="455"/>
        <end position="553"/>
    </location>
</feature>
<keyword evidence="8" id="KW-1185">Reference proteome</keyword>
<dbReference type="InterPro" id="IPR018060">
    <property type="entry name" value="HTH_AraC"/>
</dbReference>
<proteinExistence type="predicted"/>
<feature type="modified residue" description="4-aspartylphosphate" evidence="4">
    <location>
        <position position="58"/>
    </location>
</feature>
<dbReference type="SMART" id="SM00342">
    <property type="entry name" value="HTH_ARAC"/>
    <property type="match status" value="1"/>
</dbReference>
<evidence type="ECO:0000313" key="8">
    <source>
        <dbReference type="Proteomes" id="UP000031967"/>
    </source>
</evidence>
<dbReference type="SUPFAM" id="SSF46689">
    <property type="entry name" value="Homeodomain-like"/>
    <property type="match status" value="2"/>
</dbReference>
<dbReference type="InterPro" id="IPR018062">
    <property type="entry name" value="HTH_AraC-typ_CS"/>
</dbReference>
<evidence type="ECO:0000313" key="7">
    <source>
        <dbReference type="EMBL" id="KIL40731.1"/>
    </source>
</evidence>
<dbReference type="SMART" id="SM00448">
    <property type="entry name" value="REC"/>
    <property type="match status" value="1"/>
</dbReference>
<dbReference type="InterPro" id="IPR009057">
    <property type="entry name" value="Homeodomain-like_sf"/>
</dbReference>
<dbReference type="PROSITE" id="PS00041">
    <property type="entry name" value="HTH_ARAC_FAMILY_1"/>
    <property type="match status" value="1"/>
</dbReference>
<feature type="domain" description="Response regulatory" evidence="6">
    <location>
        <begin position="6"/>
        <end position="123"/>
    </location>
</feature>
<gene>
    <name evidence="7" type="ORF">SD70_11705</name>
</gene>
<dbReference type="InterPro" id="IPR011006">
    <property type="entry name" value="CheY-like_superfamily"/>
</dbReference>
<evidence type="ECO:0000259" key="6">
    <source>
        <dbReference type="PROSITE" id="PS50110"/>
    </source>
</evidence>
<dbReference type="CDD" id="cd17536">
    <property type="entry name" value="REC_YesN-like"/>
    <property type="match status" value="1"/>
</dbReference>
<dbReference type="PRINTS" id="PR00032">
    <property type="entry name" value="HTHARAC"/>
</dbReference>
<dbReference type="Gene3D" id="1.10.10.60">
    <property type="entry name" value="Homeodomain-like"/>
    <property type="match status" value="2"/>
</dbReference>
<dbReference type="PANTHER" id="PTHR43280:SF2">
    <property type="entry name" value="HTH-TYPE TRANSCRIPTIONAL REGULATOR EXSA"/>
    <property type="match status" value="1"/>
</dbReference>